<feature type="binding site" evidence="9">
    <location>
        <position position="89"/>
    </location>
    <ligand>
        <name>Fe cation</name>
        <dbReference type="ChEBI" id="CHEBI:24875"/>
        <label>1</label>
    </ligand>
</feature>
<dbReference type="AlphaFoldDB" id="A0A5C1E718"/>
<evidence type="ECO:0000256" key="3">
    <source>
        <dbReference type="ARBA" id="ARBA00022688"/>
    </source>
</evidence>
<organism evidence="10 11">
    <name type="scientific">Oryzomicrobium terrae</name>
    <dbReference type="NCBI Taxonomy" id="1735038"/>
    <lineage>
        <taxon>Bacteria</taxon>
        <taxon>Pseudomonadati</taxon>
        <taxon>Pseudomonadota</taxon>
        <taxon>Betaproteobacteria</taxon>
        <taxon>Rhodocyclales</taxon>
        <taxon>Rhodocyclaceae</taxon>
        <taxon>Oryzomicrobium</taxon>
    </lineage>
</organism>
<keyword evidence="3 9" id="KW-0831">Ubiquinone biosynthesis</keyword>
<comment type="subcellular location">
    <subcellularLocation>
        <location evidence="9">Cell membrane</location>
        <topology evidence="9">Peripheral membrane protein</topology>
    </subcellularLocation>
</comment>
<feature type="binding site" evidence="9">
    <location>
        <position position="173"/>
    </location>
    <ligand>
        <name>Fe cation</name>
        <dbReference type="ChEBI" id="CHEBI:24875"/>
        <label>2</label>
    </ligand>
</feature>
<dbReference type="CDD" id="cd01042">
    <property type="entry name" value="DMQH"/>
    <property type="match status" value="1"/>
</dbReference>
<dbReference type="Gene3D" id="1.20.1260.10">
    <property type="match status" value="1"/>
</dbReference>
<evidence type="ECO:0000256" key="5">
    <source>
        <dbReference type="ARBA" id="ARBA00023002"/>
    </source>
</evidence>
<feature type="binding site" evidence="9">
    <location>
        <position position="86"/>
    </location>
    <ligand>
        <name>Fe cation</name>
        <dbReference type="ChEBI" id="CHEBI:24875"/>
        <label>1</label>
    </ligand>
</feature>
<dbReference type="InterPro" id="IPR011566">
    <property type="entry name" value="Ubq_synth_Coq7"/>
</dbReference>
<proteinExistence type="inferred from homology"/>
<gene>
    <name evidence="9" type="primary">coq7</name>
    <name evidence="10" type="ORF">OTERR_05520</name>
</gene>
<feature type="binding site" evidence="9">
    <location>
        <position position="86"/>
    </location>
    <ligand>
        <name>Fe cation</name>
        <dbReference type="ChEBI" id="CHEBI:24875"/>
        <label>2</label>
    </ligand>
</feature>
<comment type="cofactor">
    <cofactor evidence="9">
        <name>Fe cation</name>
        <dbReference type="ChEBI" id="CHEBI:24875"/>
    </cofactor>
    <text evidence="9">Binds 2 iron ions per subunit.</text>
</comment>
<dbReference type="HAMAP" id="MF_01658">
    <property type="entry name" value="COQ7"/>
    <property type="match status" value="1"/>
</dbReference>
<evidence type="ECO:0000256" key="2">
    <source>
        <dbReference type="ARBA" id="ARBA00022475"/>
    </source>
</evidence>
<evidence type="ECO:0000256" key="9">
    <source>
        <dbReference type="HAMAP-Rule" id="MF_01658"/>
    </source>
</evidence>
<accession>A0A5C1E718</accession>
<evidence type="ECO:0000313" key="10">
    <source>
        <dbReference type="EMBL" id="QEL64028.1"/>
    </source>
</evidence>
<keyword evidence="4 9" id="KW-0479">Metal-binding</keyword>
<evidence type="ECO:0000256" key="8">
    <source>
        <dbReference type="ARBA" id="ARBA00023136"/>
    </source>
</evidence>
<name>A0A5C1E718_9RHOO</name>
<dbReference type="EMBL" id="CP022579">
    <property type="protein sequence ID" value="QEL64028.1"/>
    <property type="molecule type" value="Genomic_DNA"/>
</dbReference>
<evidence type="ECO:0000313" key="11">
    <source>
        <dbReference type="Proteomes" id="UP000323671"/>
    </source>
</evidence>
<dbReference type="UniPathway" id="UPA00232"/>
<keyword evidence="8 9" id="KW-0472">Membrane</keyword>
<feature type="binding site" evidence="9">
    <location>
        <position position="138"/>
    </location>
    <ligand>
        <name>Fe cation</name>
        <dbReference type="ChEBI" id="CHEBI:24875"/>
        <label>2</label>
    </ligand>
</feature>
<dbReference type="InterPro" id="IPR009078">
    <property type="entry name" value="Ferritin-like_SF"/>
</dbReference>
<keyword evidence="5 9" id="KW-0560">Oxidoreductase</keyword>
<comment type="function">
    <text evidence="9">Catalyzes the hydroxylation of 2-nonaprenyl-3-methyl-6-methoxy-1,4-benzoquinol during ubiquinone biosynthesis.</text>
</comment>
<sequence>MFSDRFIAEFDKALRTVFAPATTWRAMPGTDLPEAELSPEERRRVIGLMRVNHCGEVCAQALYQGQALTSRDPSIRQALEQAGREETEHLAWTERRMAELGGRKSLLNPLWYAGSLTLGVVAGKLGDAWNLGFLAETERQVGAHLDSHLGKLPVQDSRSRAIVEQMKTDEASHADTAVHLGARELPAPVKGAMRLMSKVMTGTAYHV</sequence>
<keyword evidence="10" id="KW-0830">Ubiquinone</keyword>
<dbReference type="SUPFAM" id="SSF47240">
    <property type="entry name" value="Ferritin-like"/>
    <property type="match status" value="1"/>
</dbReference>
<dbReference type="Pfam" id="PF03232">
    <property type="entry name" value="COQ7"/>
    <property type="match status" value="1"/>
</dbReference>
<feature type="binding site" evidence="9">
    <location>
        <position position="56"/>
    </location>
    <ligand>
        <name>Fe cation</name>
        <dbReference type="ChEBI" id="CHEBI:24875"/>
        <label>1</label>
    </ligand>
</feature>
<comment type="pathway">
    <text evidence="1 9">Cofactor biosynthesis; ubiquinone biosynthesis.</text>
</comment>
<comment type="similarity">
    <text evidence="9">Belongs to the COQ7 family.</text>
</comment>
<feature type="binding site" evidence="9">
    <location>
        <position position="170"/>
    </location>
    <ligand>
        <name>Fe cation</name>
        <dbReference type="ChEBI" id="CHEBI:24875"/>
        <label>2</label>
    </ligand>
</feature>
<evidence type="ECO:0000256" key="6">
    <source>
        <dbReference type="ARBA" id="ARBA00023004"/>
    </source>
</evidence>
<keyword evidence="11" id="KW-1185">Reference proteome</keyword>
<comment type="catalytic activity">
    <reaction evidence="9">
        <text>a 5-methoxy-2-methyl-3-(all-trans-polyprenyl)benzene-1,4-diol + AH2 + O2 = a 3-demethylubiquinol + A + H2O</text>
        <dbReference type="Rhea" id="RHEA:50908"/>
        <dbReference type="Rhea" id="RHEA-COMP:10859"/>
        <dbReference type="Rhea" id="RHEA-COMP:10914"/>
        <dbReference type="ChEBI" id="CHEBI:13193"/>
        <dbReference type="ChEBI" id="CHEBI:15377"/>
        <dbReference type="ChEBI" id="CHEBI:15379"/>
        <dbReference type="ChEBI" id="CHEBI:17499"/>
        <dbReference type="ChEBI" id="CHEBI:84167"/>
        <dbReference type="ChEBI" id="CHEBI:84422"/>
        <dbReference type="EC" id="1.14.99.60"/>
    </reaction>
</comment>
<dbReference type="EC" id="1.14.99.60" evidence="9"/>
<feature type="binding site" evidence="9">
    <location>
        <position position="170"/>
    </location>
    <ligand>
        <name>Fe cation</name>
        <dbReference type="ChEBI" id="CHEBI:24875"/>
        <label>1</label>
    </ligand>
</feature>
<keyword evidence="6 9" id="KW-0408">Iron</keyword>
<dbReference type="InterPro" id="IPR012347">
    <property type="entry name" value="Ferritin-like"/>
</dbReference>
<keyword evidence="2 9" id="KW-1003">Cell membrane</keyword>
<dbReference type="GO" id="GO:0006744">
    <property type="term" value="P:ubiquinone biosynthetic process"/>
    <property type="evidence" value="ECO:0007669"/>
    <property type="project" value="UniProtKB-UniRule"/>
</dbReference>
<evidence type="ECO:0000256" key="1">
    <source>
        <dbReference type="ARBA" id="ARBA00004749"/>
    </source>
</evidence>
<dbReference type="NCBIfam" id="NF033656">
    <property type="entry name" value="DMQ_monoox_COQ7"/>
    <property type="match status" value="1"/>
</dbReference>
<dbReference type="GO" id="GO:0008682">
    <property type="term" value="F:3-demethoxyubiquinol 3-hydroxylase activity"/>
    <property type="evidence" value="ECO:0007669"/>
    <property type="project" value="UniProtKB-EC"/>
</dbReference>
<dbReference type="InterPro" id="IPR047809">
    <property type="entry name" value="COQ7_proteobact"/>
</dbReference>
<evidence type="ECO:0000256" key="4">
    <source>
        <dbReference type="ARBA" id="ARBA00022723"/>
    </source>
</evidence>
<keyword evidence="7 9" id="KW-0503">Monooxygenase</keyword>
<protein>
    <recommendedName>
        <fullName evidence="9">3-demethoxyubiquinol 3-hydroxylase</fullName>
        <shortName evidence="9">DMQ hydroxylase</shortName>
        <ecNumber evidence="9">1.14.99.60</ecNumber>
    </recommendedName>
    <alternativeName>
        <fullName evidence="9">2-nonaprenyl-3-methyl-6-methoxy-1,4-benzoquinol hydroxylase</fullName>
    </alternativeName>
</protein>
<dbReference type="KEGG" id="otr:OTERR_05520"/>
<evidence type="ECO:0000256" key="7">
    <source>
        <dbReference type="ARBA" id="ARBA00023033"/>
    </source>
</evidence>
<dbReference type="PANTHER" id="PTHR11237:SF4">
    <property type="entry name" value="5-DEMETHOXYUBIQUINONE HYDROXYLASE, MITOCHONDRIAL"/>
    <property type="match status" value="1"/>
</dbReference>
<dbReference type="PANTHER" id="PTHR11237">
    <property type="entry name" value="COENZYME Q10 BIOSYNTHESIS PROTEIN 7"/>
    <property type="match status" value="1"/>
</dbReference>
<dbReference type="GO" id="GO:0005886">
    <property type="term" value="C:plasma membrane"/>
    <property type="evidence" value="ECO:0007669"/>
    <property type="project" value="UniProtKB-SubCell"/>
</dbReference>
<reference evidence="10 11" key="1">
    <citation type="submission" date="2017-07" db="EMBL/GenBank/DDBJ databases">
        <title>Complete genome sequence of Oryzomicrobium terrae TPP412.</title>
        <authorList>
            <person name="Chiu L.-W."/>
            <person name="Lo K.-J."/>
            <person name="Tsai Y.-M."/>
            <person name="Lin S.-S."/>
            <person name="Kuo C.-H."/>
            <person name="Liu C.-T."/>
        </authorList>
    </citation>
    <scope>NUCLEOTIDE SEQUENCE [LARGE SCALE GENOMIC DNA]</scope>
    <source>
        <strain evidence="10 11">TPP412</strain>
    </source>
</reference>
<dbReference type="GO" id="GO:0046872">
    <property type="term" value="F:metal ion binding"/>
    <property type="evidence" value="ECO:0007669"/>
    <property type="project" value="UniProtKB-KW"/>
</dbReference>
<dbReference type="RefSeq" id="WP_149424789.1">
    <property type="nucleotide sequence ID" value="NZ_CP022579.1"/>
</dbReference>
<dbReference type="Proteomes" id="UP000323671">
    <property type="component" value="Chromosome"/>
</dbReference>